<reference evidence="1 2" key="1">
    <citation type="journal article" date="2017" name="Int. J. Syst. Evol. Microbiol.">
        <title>Arachidicoccus ginsenosidivorans sp. nov., with ginsenoside-converting activity isolated from ginseng cultivating soil.</title>
        <authorList>
            <person name="Siddiqi M.Z."/>
            <person name="Aslam Z."/>
            <person name="Im W.T."/>
        </authorList>
    </citation>
    <scope>NUCLEOTIDE SEQUENCE [LARGE SCALE GENOMIC DNA]</scope>
    <source>
        <strain evidence="1 2">Gsoil 809</strain>
    </source>
</reference>
<dbReference type="KEGG" id="agi:FSB73_17730"/>
<accession>A0A5B8VSV8</accession>
<dbReference type="InterPro" id="IPR025345">
    <property type="entry name" value="DUF4249"/>
</dbReference>
<name>A0A5B8VSV8_9BACT</name>
<organism evidence="1 2">
    <name type="scientific">Arachidicoccus ginsenosidivorans</name>
    <dbReference type="NCBI Taxonomy" id="496057"/>
    <lineage>
        <taxon>Bacteria</taxon>
        <taxon>Pseudomonadati</taxon>
        <taxon>Bacteroidota</taxon>
        <taxon>Chitinophagia</taxon>
        <taxon>Chitinophagales</taxon>
        <taxon>Chitinophagaceae</taxon>
        <taxon>Arachidicoccus</taxon>
    </lineage>
</organism>
<gene>
    <name evidence="1" type="ORF">FSB73_17730</name>
</gene>
<evidence type="ECO:0000313" key="1">
    <source>
        <dbReference type="EMBL" id="QEC73238.1"/>
    </source>
</evidence>
<dbReference type="PROSITE" id="PS51257">
    <property type="entry name" value="PROKAR_LIPOPROTEIN"/>
    <property type="match status" value="1"/>
</dbReference>
<dbReference type="EMBL" id="CP042434">
    <property type="protein sequence ID" value="QEC73238.1"/>
    <property type="molecule type" value="Genomic_DNA"/>
</dbReference>
<dbReference type="RefSeq" id="WP_146785241.1">
    <property type="nucleotide sequence ID" value="NZ_CP042434.1"/>
</dbReference>
<dbReference type="OrthoDB" id="637707at2"/>
<proteinExistence type="predicted"/>
<dbReference type="Pfam" id="PF14054">
    <property type="entry name" value="DUF4249"/>
    <property type="match status" value="1"/>
</dbReference>
<dbReference type="Proteomes" id="UP000321291">
    <property type="component" value="Chromosome"/>
</dbReference>
<evidence type="ECO:0000313" key="2">
    <source>
        <dbReference type="Proteomes" id="UP000321291"/>
    </source>
</evidence>
<protein>
    <submittedName>
        <fullName evidence="1">DUF4249 domain-containing protein</fullName>
    </submittedName>
</protein>
<sequence>MRWVPLYKFIATLLRGKAVVLEGVFLLCVLLCSCTKEVAVSLKSITPKLVIEGVVSNQQDGSYVRLSYSQDFSNQQAFTYLADGLVVLTDSSRQVFDTLRSRLDENGYPYFPSRKIRPLPGHVYLLNVVVNGQSYSARSVMPDTVTFEGISLLSEAGKLDSKSVFTAVPQYVDPPGVRNFYRFEQYINHKKDPGINVLNDNVGDGLPNERPIFTKDIDIHLGDTLTVAMIQISEPVYQYFYQLQNNQQTLGATPSNPTTNITTTSSRAETGVLGYFSAEFCQYFTARITDE</sequence>
<keyword evidence="2" id="KW-1185">Reference proteome</keyword>
<dbReference type="AlphaFoldDB" id="A0A5B8VSV8"/>